<reference evidence="2 3" key="1">
    <citation type="submission" date="2023-07" db="EMBL/GenBank/DDBJ databases">
        <title>Sequencing the genomes of 1000 actinobacteria strains.</title>
        <authorList>
            <person name="Klenk H.-P."/>
        </authorList>
    </citation>
    <scope>NUCLEOTIDE SEQUENCE [LARGE SCALE GENOMIC DNA]</scope>
    <source>
        <strain evidence="2 3">DSM 46740</strain>
    </source>
</reference>
<sequence>MQSVTLDNGLEMPLLGFGVFQIPPDETEPSPTRRPPPAHPAADRGDVTSADAGRMADDLDVFGFELTDDQMARIAAPDTGSSLDFDHRDPAIAGRLGTRRVD</sequence>
<feature type="region of interest" description="Disordered" evidence="1">
    <location>
        <begin position="78"/>
        <end position="102"/>
    </location>
</feature>
<protein>
    <submittedName>
        <fullName evidence="2">Diketogulonate reductase-like aldo/keto reductase</fullName>
    </submittedName>
</protein>
<dbReference type="RefSeq" id="WP_307557939.1">
    <property type="nucleotide sequence ID" value="NZ_JAUSQU010000001.1"/>
</dbReference>
<feature type="region of interest" description="Disordered" evidence="1">
    <location>
        <begin position="20"/>
        <end position="54"/>
    </location>
</feature>
<proteinExistence type="predicted"/>
<dbReference type="EMBL" id="JAUSQU010000001">
    <property type="protein sequence ID" value="MDP9843649.1"/>
    <property type="molecule type" value="Genomic_DNA"/>
</dbReference>
<gene>
    <name evidence="2" type="ORF">J2853_002860</name>
</gene>
<keyword evidence="3" id="KW-1185">Reference proteome</keyword>
<evidence type="ECO:0000256" key="1">
    <source>
        <dbReference type="SAM" id="MobiDB-lite"/>
    </source>
</evidence>
<organism evidence="2 3">
    <name type="scientific">Streptosporangium lutulentum</name>
    <dbReference type="NCBI Taxonomy" id="1461250"/>
    <lineage>
        <taxon>Bacteria</taxon>
        <taxon>Bacillati</taxon>
        <taxon>Actinomycetota</taxon>
        <taxon>Actinomycetes</taxon>
        <taxon>Streptosporangiales</taxon>
        <taxon>Streptosporangiaceae</taxon>
        <taxon>Streptosporangium</taxon>
    </lineage>
</organism>
<comment type="caution">
    <text evidence="2">The sequence shown here is derived from an EMBL/GenBank/DDBJ whole genome shotgun (WGS) entry which is preliminary data.</text>
</comment>
<dbReference type="Proteomes" id="UP001225356">
    <property type="component" value="Unassembled WGS sequence"/>
</dbReference>
<accession>A0ABT9QC71</accession>
<evidence type="ECO:0000313" key="3">
    <source>
        <dbReference type="Proteomes" id="UP001225356"/>
    </source>
</evidence>
<evidence type="ECO:0000313" key="2">
    <source>
        <dbReference type="EMBL" id="MDP9843649.1"/>
    </source>
</evidence>
<name>A0ABT9QC71_9ACTN</name>